<comment type="caution">
    <text evidence="2">The sequence shown here is derived from an EMBL/GenBank/DDBJ whole genome shotgun (WGS) entry which is preliminary data.</text>
</comment>
<dbReference type="STRING" id="888268.A0A1E5WDS4"/>
<organism evidence="2 3">
    <name type="scientific">Dichanthelium oligosanthes</name>
    <dbReference type="NCBI Taxonomy" id="888268"/>
    <lineage>
        <taxon>Eukaryota</taxon>
        <taxon>Viridiplantae</taxon>
        <taxon>Streptophyta</taxon>
        <taxon>Embryophyta</taxon>
        <taxon>Tracheophyta</taxon>
        <taxon>Spermatophyta</taxon>
        <taxon>Magnoliopsida</taxon>
        <taxon>Liliopsida</taxon>
        <taxon>Poales</taxon>
        <taxon>Poaceae</taxon>
        <taxon>PACMAD clade</taxon>
        <taxon>Panicoideae</taxon>
        <taxon>Panicodae</taxon>
        <taxon>Paniceae</taxon>
        <taxon>Dichantheliinae</taxon>
        <taxon>Dichanthelium</taxon>
    </lineage>
</organism>
<dbReference type="AlphaFoldDB" id="A0A1E5WDS4"/>
<keyword evidence="3" id="KW-1185">Reference proteome</keyword>
<reference evidence="2 3" key="1">
    <citation type="submission" date="2016-09" db="EMBL/GenBank/DDBJ databases">
        <title>The draft genome of Dichanthelium oligosanthes: A C3 panicoid grass species.</title>
        <authorList>
            <person name="Studer A.J."/>
            <person name="Schnable J.C."/>
            <person name="Brutnell T.P."/>
        </authorList>
    </citation>
    <scope>NUCLEOTIDE SEQUENCE [LARGE SCALE GENOMIC DNA]</scope>
    <source>
        <strain evidence="3">cv. Kellogg 1175</strain>
        <tissue evidence="2">Leaf</tissue>
    </source>
</reference>
<protein>
    <submittedName>
        <fullName evidence="2">Uncharacterized protein</fullName>
    </submittedName>
</protein>
<name>A0A1E5WDS4_9POAL</name>
<accession>A0A1E5WDS4</accession>
<evidence type="ECO:0000313" key="3">
    <source>
        <dbReference type="Proteomes" id="UP000095767"/>
    </source>
</evidence>
<sequence>MASGFSRPQIDQFFPAKKRRPSSRKDDPPRLGSQHGSPGGAKGSLEGYLVRSPSSRATVAASAAPTGSPRGGDAGARRSLSAAMYVDVGSSAPAAAAGGDGADLELRRFTTDFLSHYCSAIPPLRDDSEYGLLEKKQKRSASQSFLVPCDNASVKKQCVAHGSSLEAPKESDDNVAFKKQCINHHGGSEAMEESVEGAKVTCVGFSALQRCSFTPNTTQKKVGFSLAPGETPKSVSRNSLTSPGEDFWNAAMEFADGISAQADKIRGRPDFDAAEDKSSCAVAVCSKTLPRSGKDEFNRLNTVGSNDTHQMEKLTNKVELLEANSQHIISSPLPVKHLDFFHEDDIQASGSKCEERGSNEAGNAQTNHVQLKDSGLQRKENLIDPVEAQAMKTSAFDLHMDSAAIIRCQGVSKSTTEGKVHSTREVNKDSHQNKSLAAYSNGCKPKKGSKSKFVSQEVEASTPTSSVPLKDHSKLSSWLPPELCAVYMKKGISELYSWQRPGKTRECWGPVQPHMMMPNADRPNVKRCACPHRWLHCQYQPGNNHAAPKSTNTAAVAN</sequence>
<dbReference type="Proteomes" id="UP000095767">
    <property type="component" value="Unassembled WGS sequence"/>
</dbReference>
<feature type="region of interest" description="Disordered" evidence="1">
    <location>
        <begin position="1"/>
        <end position="76"/>
    </location>
</feature>
<feature type="region of interest" description="Disordered" evidence="1">
    <location>
        <begin position="414"/>
        <end position="472"/>
    </location>
</feature>
<dbReference type="OrthoDB" id="2320933at2759"/>
<feature type="compositionally biased region" description="Polar residues" evidence="1">
    <location>
        <begin position="452"/>
        <end position="467"/>
    </location>
</feature>
<feature type="compositionally biased region" description="Basic and acidic residues" evidence="1">
    <location>
        <begin position="416"/>
        <end position="432"/>
    </location>
</feature>
<proteinExistence type="predicted"/>
<feature type="region of interest" description="Disordered" evidence="1">
    <location>
        <begin position="352"/>
        <end position="376"/>
    </location>
</feature>
<evidence type="ECO:0000256" key="1">
    <source>
        <dbReference type="SAM" id="MobiDB-lite"/>
    </source>
</evidence>
<evidence type="ECO:0000313" key="2">
    <source>
        <dbReference type="EMBL" id="OEL35428.1"/>
    </source>
</evidence>
<gene>
    <name evidence="2" type="ORF">BAE44_0003552</name>
</gene>
<dbReference type="EMBL" id="LWDX02012110">
    <property type="protein sequence ID" value="OEL35428.1"/>
    <property type="molecule type" value="Genomic_DNA"/>
</dbReference>
<feature type="compositionally biased region" description="Polar residues" evidence="1">
    <location>
        <begin position="360"/>
        <end position="369"/>
    </location>
</feature>